<name>A0A6J7KCG3_9ZZZZ</name>
<accession>A0A6J7KCG3</accession>
<reference evidence="2" key="1">
    <citation type="submission" date="2020-05" db="EMBL/GenBank/DDBJ databases">
        <authorList>
            <person name="Chiriac C."/>
            <person name="Salcher M."/>
            <person name="Ghai R."/>
            <person name="Kavagutti S V."/>
        </authorList>
    </citation>
    <scope>NUCLEOTIDE SEQUENCE</scope>
</reference>
<dbReference type="InterPro" id="IPR049713">
    <property type="entry name" value="Pr6Pr-like"/>
</dbReference>
<dbReference type="NCBIfam" id="NF038065">
    <property type="entry name" value="Pr6Pr"/>
    <property type="match status" value="1"/>
</dbReference>
<dbReference type="AlphaFoldDB" id="A0A6J7KCG3"/>
<keyword evidence="1" id="KW-0472">Membrane</keyword>
<dbReference type="EMBL" id="CAFBNE010000051">
    <property type="protein sequence ID" value="CAB4953255.1"/>
    <property type="molecule type" value="Genomic_DNA"/>
</dbReference>
<evidence type="ECO:0000313" key="2">
    <source>
        <dbReference type="EMBL" id="CAB4953255.1"/>
    </source>
</evidence>
<proteinExistence type="predicted"/>
<feature type="transmembrane region" description="Helical" evidence="1">
    <location>
        <begin position="62"/>
        <end position="82"/>
    </location>
</feature>
<feature type="transmembrane region" description="Helical" evidence="1">
    <location>
        <begin position="12"/>
        <end position="35"/>
    </location>
</feature>
<feature type="transmembrane region" description="Helical" evidence="1">
    <location>
        <begin position="94"/>
        <end position="113"/>
    </location>
</feature>
<keyword evidence="1" id="KW-1133">Transmembrane helix</keyword>
<protein>
    <submittedName>
        <fullName evidence="2">Unannotated protein</fullName>
    </submittedName>
</protein>
<keyword evidence="1" id="KW-0812">Transmembrane</keyword>
<organism evidence="2">
    <name type="scientific">freshwater metagenome</name>
    <dbReference type="NCBI Taxonomy" id="449393"/>
    <lineage>
        <taxon>unclassified sequences</taxon>
        <taxon>metagenomes</taxon>
        <taxon>ecological metagenomes</taxon>
    </lineage>
</organism>
<sequence length="228" mass="24493">MVQAPVRGRIAFGATALLAGFGMALNLVLTVLGTYPSTQTVPTLLGFNEPGLAGMPGRVFDFLSYFTVLSNVLVAVVMALLWRDPQRNGALFRVLRMDALIMITVTGLIYWGVLAGGVELQGLEYVTNTIEHTLVPIAAVLVFLIFGPRGQFRVSTVFVALILPIAWALAILARGAVISAYPYGFIDVARYGYGSVLQNIVGVAVFGIILGFVFLGIDRLLARMQRAG</sequence>
<evidence type="ECO:0000256" key="1">
    <source>
        <dbReference type="SAM" id="Phobius"/>
    </source>
</evidence>
<feature type="transmembrane region" description="Helical" evidence="1">
    <location>
        <begin position="158"/>
        <end position="184"/>
    </location>
</feature>
<gene>
    <name evidence="2" type="ORF">UFOPK3772_01690</name>
</gene>
<feature type="transmembrane region" description="Helical" evidence="1">
    <location>
        <begin position="125"/>
        <end position="146"/>
    </location>
</feature>
<feature type="transmembrane region" description="Helical" evidence="1">
    <location>
        <begin position="196"/>
        <end position="217"/>
    </location>
</feature>